<reference evidence="6 7" key="1">
    <citation type="submission" date="2016-10" db="EMBL/GenBank/DDBJ databases">
        <authorList>
            <person name="Varghese N."/>
            <person name="Submissions S."/>
        </authorList>
    </citation>
    <scope>NUCLEOTIDE SEQUENCE [LARGE SCALE GENOMIC DNA]</scope>
    <source>
        <strain evidence="7">ATCC 20501</strain>
        <strain evidence="5 6">CGMCC 4.3529</strain>
    </source>
</reference>
<evidence type="ECO:0000313" key="5">
    <source>
        <dbReference type="EMBL" id="SFF17833.1"/>
    </source>
</evidence>
<dbReference type="GO" id="GO:0048038">
    <property type="term" value="F:quinone binding"/>
    <property type="evidence" value="ECO:0007669"/>
    <property type="project" value="InterPro"/>
</dbReference>
<sequence>MGAPTGARPVRSSSRPALASHVRLAYDRSRGEHVLLGPEAVLVLNPPGASVVDLCDGRRTVADIVANLRGRYDRVADEEVARFLQRLVRKRYVELGDD</sequence>
<dbReference type="UniPathway" id="UPA00539"/>
<dbReference type="InterPro" id="IPR022479">
    <property type="entry name" value="PqqD_bac"/>
</dbReference>
<dbReference type="InterPro" id="IPR008792">
    <property type="entry name" value="PQQD"/>
</dbReference>
<dbReference type="Gene3D" id="1.10.10.1150">
    <property type="entry name" value="Coenzyme PQQ synthesis protein D (PqqD)"/>
    <property type="match status" value="1"/>
</dbReference>
<evidence type="ECO:0000313" key="6">
    <source>
        <dbReference type="Proteomes" id="UP000199690"/>
    </source>
</evidence>
<organism evidence="4 7">
    <name type="scientific">Saccharopolyspora kobensis</name>
    <dbReference type="NCBI Taxonomy" id="146035"/>
    <lineage>
        <taxon>Bacteria</taxon>
        <taxon>Bacillati</taxon>
        <taxon>Actinomycetota</taxon>
        <taxon>Actinomycetes</taxon>
        <taxon>Pseudonocardiales</taxon>
        <taxon>Pseudonocardiaceae</taxon>
        <taxon>Saccharopolyspora</taxon>
    </lineage>
</organism>
<dbReference type="AlphaFoldDB" id="A0A1H5ZFW4"/>
<accession>A0A1I2GKS4</accession>
<evidence type="ECO:0000313" key="4">
    <source>
        <dbReference type="EMBL" id="SEG34980.1"/>
    </source>
</evidence>
<evidence type="ECO:0000256" key="3">
    <source>
        <dbReference type="ARBA" id="ARBA00022905"/>
    </source>
</evidence>
<dbReference type="EMBL" id="FNVB01000003">
    <property type="protein sequence ID" value="SEG34980.1"/>
    <property type="molecule type" value="Genomic_DNA"/>
</dbReference>
<keyword evidence="6" id="KW-1185">Reference proteome</keyword>
<gene>
    <name evidence="4" type="ORF">SAMN02982929_01794</name>
    <name evidence="5" type="ORF">SAMN05216506_12153</name>
</gene>
<dbReference type="Proteomes" id="UP000236729">
    <property type="component" value="Unassembled WGS sequence"/>
</dbReference>
<keyword evidence="3" id="KW-0884">PQQ biosynthesis</keyword>
<accession>A0A1H5ZFW4</accession>
<reference evidence="4" key="2">
    <citation type="submission" date="2016-10" db="EMBL/GenBank/DDBJ databases">
        <authorList>
            <person name="de Groot N.N."/>
        </authorList>
    </citation>
    <scope>NUCLEOTIDE SEQUENCE [LARGE SCALE GENOMIC DNA]</scope>
    <source>
        <strain evidence="4">ATCC 20501</strain>
    </source>
</reference>
<evidence type="ECO:0000256" key="2">
    <source>
        <dbReference type="ARBA" id="ARBA00011741"/>
    </source>
</evidence>
<dbReference type="Pfam" id="PF05402">
    <property type="entry name" value="PqqD"/>
    <property type="match status" value="1"/>
</dbReference>
<dbReference type="GO" id="GO:0018189">
    <property type="term" value="P:pyrroloquinoline quinone biosynthetic process"/>
    <property type="evidence" value="ECO:0007669"/>
    <property type="project" value="UniProtKB-UniPathway"/>
</dbReference>
<protein>
    <submittedName>
        <fullName evidence="4">Pyrroloquinoline quinone biosynthesis protein D</fullName>
    </submittedName>
</protein>
<dbReference type="Proteomes" id="UP000199690">
    <property type="component" value="Unassembled WGS sequence"/>
</dbReference>
<comment type="pathway">
    <text evidence="1">Cofactor biosynthesis; pyrroloquinoline quinone biosynthesis.</text>
</comment>
<dbReference type="SMR" id="A0A1H5ZFW4"/>
<dbReference type="EMBL" id="FOME01000021">
    <property type="protein sequence ID" value="SFF17833.1"/>
    <property type="molecule type" value="Genomic_DNA"/>
</dbReference>
<comment type="subunit">
    <text evidence="2">Monomer. Interacts with PqqE.</text>
</comment>
<evidence type="ECO:0000313" key="7">
    <source>
        <dbReference type="Proteomes" id="UP000236729"/>
    </source>
</evidence>
<name>A0A1H5ZFW4_9PSEU</name>
<proteinExistence type="predicted"/>
<dbReference type="NCBIfam" id="TIGR03859">
    <property type="entry name" value="PQQ_PqqD"/>
    <property type="match status" value="1"/>
</dbReference>
<dbReference type="InterPro" id="IPR041881">
    <property type="entry name" value="PqqD_sf"/>
</dbReference>
<evidence type="ECO:0000256" key="1">
    <source>
        <dbReference type="ARBA" id="ARBA00004886"/>
    </source>
</evidence>